<sequence length="70" mass="7965">MSKFIEVTAGTKVLINTDEIACIEPTEDYKDGKEVCVITLIHTTKRNVEGRKFITKESYEEVKQMIIGTK</sequence>
<dbReference type="Proteomes" id="UP000477980">
    <property type="component" value="Unassembled WGS sequence"/>
</dbReference>
<proteinExistence type="predicted"/>
<evidence type="ECO:0000313" key="1">
    <source>
        <dbReference type="EMBL" id="MQP12838.1"/>
    </source>
</evidence>
<organism evidence="1 2">
    <name type="scientific">Segatella copri</name>
    <dbReference type="NCBI Taxonomy" id="165179"/>
    <lineage>
        <taxon>Bacteria</taxon>
        <taxon>Pseudomonadati</taxon>
        <taxon>Bacteroidota</taxon>
        <taxon>Bacteroidia</taxon>
        <taxon>Bacteroidales</taxon>
        <taxon>Prevotellaceae</taxon>
        <taxon>Segatella</taxon>
    </lineage>
</organism>
<accession>A0A6G1VIW4</accession>
<dbReference type="EMBL" id="VZAH01000002">
    <property type="protein sequence ID" value="MQP12838.1"/>
    <property type="molecule type" value="Genomic_DNA"/>
</dbReference>
<keyword evidence="1" id="KW-0969">Cilium</keyword>
<name>A0A6G1VIW4_9BACT</name>
<keyword evidence="1" id="KW-0282">Flagellum</keyword>
<gene>
    <name evidence="1" type="ORF">F7D25_00040</name>
</gene>
<keyword evidence="1" id="KW-0966">Cell projection</keyword>
<dbReference type="AlphaFoldDB" id="A0A6G1VIW4"/>
<protein>
    <submittedName>
        <fullName evidence="1">Flagellar FlbD family protein</fullName>
    </submittedName>
</protein>
<reference evidence="1 2" key="1">
    <citation type="submission" date="2019-09" db="EMBL/GenBank/DDBJ databases">
        <title>Distinct polysaccharide growth profiles of human intestinal Prevotella copri isolates.</title>
        <authorList>
            <person name="Fehlner-Peach H."/>
            <person name="Magnabosco C."/>
            <person name="Raghavan V."/>
            <person name="Scher J.U."/>
            <person name="Tett A."/>
            <person name="Cox L.M."/>
            <person name="Gottsegen C."/>
            <person name="Watters A."/>
            <person name="Wiltshire- Gordon J.D."/>
            <person name="Segata N."/>
            <person name="Bonneau R."/>
            <person name="Littman D.R."/>
        </authorList>
    </citation>
    <scope>NUCLEOTIDE SEQUENCE [LARGE SCALE GENOMIC DNA]</scope>
    <source>
        <strain evidence="2">iAA917</strain>
    </source>
</reference>
<comment type="caution">
    <text evidence="1">The sequence shown here is derived from an EMBL/GenBank/DDBJ whole genome shotgun (WGS) entry which is preliminary data.</text>
</comment>
<evidence type="ECO:0000313" key="2">
    <source>
        <dbReference type="Proteomes" id="UP000477980"/>
    </source>
</evidence>
<dbReference type="RefSeq" id="WP_153091046.1">
    <property type="nucleotide sequence ID" value="NZ_VZAH01000002.1"/>
</dbReference>